<dbReference type="Proteomes" id="UP000239735">
    <property type="component" value="Unassembled WGS sequence"/>
</dbReference>
<organism evidence="1 2">
    <name type="scientific">Candidatus Sulfuritelmatomonas gaucii</name>
    <dbReference type="NCBI Taxonomy" id="2043161"/>
    <lineage>
        <taxon>Bacteria</taxon>
        <taxon>Pseudomonadati</taxon>
        <taxon>Acidobacteriota</taxon>
        <taxon>Terriglobia</taxon>
        <taxon>Terriglobales</taxon>
        <taxon>Acidobacteriaceae</taxon>
        <taxon>Candidatus Sulfuritelmatomonas</taxon>
    </lineage>
</organism>
<protein>
    <submittedName>
        <fullName evidence="1">Uncharacterized protein</fullName>
    </submittedName>
</protein>
<name>A0A2N9LC07_9BACT</name>
<accession>A0A2N9LC07</accession>
<evidence type="ECO:0000313" key="2">
    <source>
        <dbReference type="Proteomes" id="UP000239735"/>
    </source>
</evidence>
<sequence>MRDAGNLRFFHGRVSIICRLPLIVAPRPTNLNGHVNPFPRFESESAFGEKRCRSSLAQRRSQTRALTHIVRVSRISGSHFQDRLSLVFDCGQIHGELDNFCDPSSGFRLSIGHFYGDRFPYGEPVVASGHFSGINHGG</sequence>
<reference evidence="2" key="1">
    <citation type="submission" date="2018-02" db="EMBL/GenBank/DDBJ databases">
        <authorList>
            <person name="Hausmann B."/>
        </authorList>
    </citation>
    <scope>NUCLEOTIDE SEQUENCE [LARGE SCALE GENOMIC DNA]</scope>
    <source>
        <strain evidence="2">Peat soil MAG SbA5</strain>
    </source>
</reference>
<dbReference type="EMBL" id="OKRB01000086">
    <property type="protein sequence ID" value="SPE20800.1"/>
    <property type="molecule type" value="Genomic_DNA"/>
</dbReference>
<proteinExistence type="predicted"/>
<evidence type="ECO:0000313" key="1">
    <source>
        <dbReference type="EMBL" id="SPE20800.1"/>
    </source>
</evidence>
<dbReference type="AlphaFoldDB" id="A0A2N9LC07"/>
<gene>
    <name evidence="1" type="ORF">SBA5_30005</name>
</gene>